<keyword evidence="7" id="KW-1185">Reference proteome</keyword>
<feature type="binding site" evidence="4">
    <location>
        <position position="323"/>
    </location>
    <ligand>
        <name>S-adenosyl-L-methionine</name>
        <dbReference type="ChEBI" id="CHEBI:59789"/>
    </ligand>
</feature>
<evidence type="ECO:0000256" key="2">
    <source>
        <dbReference type="ARBA" id="ARBA00022679"/>
    </source>
</evidence>
<evidence type="ECO:0000256" key="4">
    <source>
        <dbReference type="PROSITE-ProRule" id="PRU01024"/>
    </source>
</evidence>
<evidence type="ECO:0000256" key="5">
    <source>
        <dbReference type="PROSITE-ProRule" id="PRU10015"/>
    </source>
</evidence>
<dbReference type="Gene3D" id="3.40.50.150">
    <property type="entry name" value="Vaccinia Virus protein VP39"/>
    <property type="match status" value="1"/>
</dbReference>
<keyword evidence="2 4" id="KW-0808">Transferase</keyword>
<dbReference type="Gene3D" id="2.40.50.1070">
    <property type="match status" value="1"/>
</dbReference>
<dbReference type="FunCoup" id="A0A7G1G4Z8">
    <property type="interactions" value="481"/>
</dbReference>
<dbReference type="InterPro" id="IPR029063">
    <property type="entry name" value="SAM-dependent_MTases_sf"/>
</dbReference>
<dbReference type="EMBL" id="AP018712">
    <property type="protein sequence ID" value="BBE29863.1"/>
    <property type="molecule type" value="Genomic_DNA"/>
</dbReference>
<dbReference type="CDD" id="cd02440">
    <property type="entry name" value="AdoMet_MTases"/>
    <property type="match status" value="1"/>
</dbReference>
<evidence type="ECO:0000313" key="7">
    <source>
        <dbReference type="Proteomes" id="UP000516361"/>
    </source>
</evidence>
<keyword evidence="3 4" id="KW-0949">S-adenosyl-L-methionine</keyword>
<dbReference type="PROSITE" id="PS01230">
    <property type="entry name" value="TRMA_1"/>
    <property type="match status" value="1"/>
</dbReference>
<dbReference type="InterPro" id="IPR012340">
    <property type="entry name" value="NA-bd_OB-fold"/>
</dbReference>
<dbReference type="Proteomes" id="UP000516361">
    <property type="component" value="Chromosome"/>
</dbReference>
<accession>A0A7G1G4Z8</accession>
<dbReference type="GO" id="GO:0070041">
    <property type="term" value="F:rRNA (uridine-C5-)-methyltransferase activity"/>
    <property type="evidence" value="ECO:0007669"/>
    <property type="project" value="TreeGrafter"/>
</dbReference>
<comment type="similarity">
    <text evidence="4">Belongs to the class I-like SAM-binding methyltransferase superfamily. RNA M5U methyltransferase family.</text>
</comment>
<keyword evidence="1 4" id="KW-0489">Methyltransferase</keyword>
<dbReference type="Pfam" id="PF05958">
    <property type="entry name" value="tRNA_U5-meth_tr"/>
    <property type="match status" value="1"/>
</dbReference>
<dbReference type="InterPro" id="IPR030390">
    <property type="entry name" value="MeTrfase_TrmA_AS"/>
</dbReference>
<evidence type="ECO:0000313" key="6">
    <source>
        <dbReference type="EMBL" id="BBE29863.1"/>
    </source>
</evidence>
<dbReference type="NCBIfam" id="TIGR00479">
    <property type="entry name" value="rumA"/>
    <property type="match status" value="1"/>
</dbReference>
<name>A0A7G1G4Z8_9BACT</name>
<sequence length="438" mass="50781">MSLKIEKLVYGGYGFSKDNEKIYLIDDGYPEEVVEVDEIKRKKKTIFAKVNSIKERSPYRINSKCEHFQKCGGCQWLDYDYKHQLTSKTNIVEEQLKRIGKLDIKVNDIIASDFVYNYRAKMEFGFSYNNEVILGLKKKSSNEIVDLKSCPISPKEFDELRNKVKIIVNKLNIQVYNSKNKKGILRSLVLRKNNINNKIMMILVTSKENFNKKEELKNELLKLNISSLIHLVNPNNKVILSGKYNVWYGNEFLEEKFNGIKYKVLPTSFFQNNYNVTQKMLDYVNEYLNTQNTNNKSLLDLYCGVGLFGLYFSKKFKNIKGIEVSKTSINSAKENAKLNNIKNIDFDALDAIKFLKNSKSYDYLIIDPPRAGIGIEGVELISRKIREGVVYISCDPSTFARDLSEFEKLGFKIKSVQPFDMFPNTYHIENISILEKIK</sequence>
<proteinExistence type="inferred from homology"/>
<reference evidence="6 7" key="1">
    <citation type="submission" date="2018-06" db="EMBL/GenBank/DDBJ databases">
        <title>Genome sequencing of Oceanotoga sp. sy52.</title>
        <authorList>
            <person name="Mori K."/>
        </authorList>
    </citation>
    <scope>NUCLEOTIDE SEQUENCE [LARGE SCALE GENOMIC DNA]</scope>
    <source>
        <strain evidence="7">sy52</strain>
    </source>
</reference>
<dbReference type="KEGG" id="ocy:OSSY52_00040"/>
<evidence type="ECO:0000256" key="1">
    <source>
        <dbReference type="ARBA" id="ARBA00022603"/>
    </source>
</evidence>
<protein>
    <submittedName>
        <fullName evidence="6">Putative RNA methyltransferase</fullName>
    </submittedName>
</protein>
<organism evidence="6 7">
    <name type="scientific">Tepiditoga spiralis</name>
    <dbReference type="NCBI Taxonomy" id="2108365"/>
    <lineage>
        <taxon>Bacteria</taxon>
        <taxon>Thermotogati</taxon>
        <taxon>Thermotogota</taxon>
        <taxon>Thermotogae</taxon>
        <taxon>Petrotogales</taxon>
        <taxon>Petrotogaceae</taxon>
        <taxon>Tepiditoga</taxon>
    </lineage>
</organism>
<dbReference type="PANTHER" id="PTHR11061">
    <property type="entry name" value="RNA M5U METHYLTRANSFERASE"/>
    <property type="match status" value="1"/>
</dbReference>
<dbReference type="AlphaFoldDB" id="A0A7G1G4Z8"/>
<gene>
    <name evidence="6" type="ORF">OSSY52_00040</name>
</gene>
<feature type="binding site" evidence="4">
    <location>
        <position position="271"/>
    </location>
    <ligand>
        <name>S-adenosyl-L-methionine</name>
        <dbReference type="ChEBI" id="CHEBI:59789"/>
    </ligand>
</feature>
<dbReference type="SUPFAM" id="SSF50249">
    <property type="entry name" value="Nucleic acid-binding proteins"/>
    <property type="match status" value="1"/>
</dbReference>
<dbReference type="PROSITE" id="PS51687">
    <property type="entry name" value="SAM_MT_RNA_M5U"/>
    <property type="match status" value="1"/>
</dbReference>
<feature type="binding site" evidence="4">
    <location>
        <position position="367"/>
    </location>
    <ligand>
        <name>S-adenosyl-L-methionine</name>
        <dbReference type="ChEBI" id="CHEBI:59789"/>
    </ligand>
</feature>
<evidence type="ECO:0000256" key="3">
    <source>
        <dbReference type="ARBA" id="ARBA00022691"/>
    </source>
</evidence>
<feature type="active site" description="Nucleophile" evidence="4">
    <location>
        <position position="394"/>
    </location>
</feature>
<dbReference type="SUPFAM" id="SSF53335">
    <property type="entry name" value="S-adenosyl-L-methionine-dependent methyltransferases"/>
    <property type="match status" value="1"/>
</dbReference>
<dbReference type="InterPro" id="IPR010280">
    <property type="entry name" value="U5_MeTrfase_fam"/>
</dbReference>
<dbReference type="Gene3D" id="2.40.50.140">
    <property type="entry name" value="Nucleic acid-binding proteins"/>
    <property type="match status" value="1"/>
</dbReference>
<dbReference type="RefSeq" id="WP_190615013.1">
    <property type="nucleotide sequence ID" value="NZ_AP018712.1"/>
</dbReference>
<dbReference type="PANTHER" id="PTHR11061:SF30">
    <property type="entry name" value="TRNA (URACIL(54)-C(5))-METHYLTRANSFERASE"/>
    <property type="match status" value="1"/>
</dbReference>
<dbReference type="GO" id="GO:0070475">
    <property type="term" value="P:rRNA base methylation"/>
    <property type="evidence" value="ECO:0007669"/>
    <property type="project" value="TreeGrafter"/>
</dbReference>
<feature type="active site" evidence="5">
    <location>
        <position position="394"/>
    </location>
</feature>
<dbReference type="InParanoid" id="A0A7G1G4Z8"/>
<feature type="binding site" evidence="4">
    <location>
        <position position="302"/>
    </location>
    <ligand>
        <name>S-adenosyl-L-methionine</name>
        <dbReference type="ChEBI" id="CHEBI:59789"/>
    </ligand>
</feature>